<gene>
    <name evidence="3" type="ORF">AVEN_184268_1</name>
    <name evidence="2" type="ORF">AVEN_83850_1</name>
</gene>
<evidence type="ECO:0000313" key="2">
    <source>
        <dbReference type="EMBL" id="GBO08868.1"/>
    </source>
</evidence>
<dbReference type="Proteomes" id="UP000499080">
    <property type="component" value="Unassembled WGS sequence"/>
</dbReference>
<accession>A0A4Y2U7T5</accession>
<name>A0A4Y2U7T5_ARAVE</name>
<proteinExistence type="predicted"/>
<sequence length="111" mass="12046">MFSPRHSQYDYFVLSFLVLPANVSGPRWPSGKISASGPESTKEPACIGPVHANSYVGDQTSSRWCGSEVWRVGVPALVSSSSSDRSSKLRGSYQNSPRVASKRDVNIIKLS</sequence>
<comment type="caution">
    <text evidence="2">The sequence shown here is derived from an EMBL/GenBank/DDBJ whole genome shotgun (WGS) entry which is preliminary data.</text>
</comment>
<dbReference type="EMBL" id="BGPR01034473">
    <property type="protein sequence ID" value="GBO08868.1"/>
    <property type="molecule type" value="Genomic_DNA"/>
</dbReference>
<organism evidence="2 4">
    <name type="scientific">Araneus ventricosus</name>
    <name type="common">Orbweaver spider</name>
    <name type="synonym">Epeira ventricosa</name>
    <dbReference type="NCBI Taxonomy" id="182803"/>
    <lineage>
        <taxon>Eukaryota</taxon>
        <taxon>Metazoa</taxon>
        <taxon>Ecdysozoa</taxon>
        <taxon>Arthropoda</taxon>
        <taxon>Chelicerata</taxon>
        <taxon>Arachnida</taxon>
        <taxon>Araneae</taxon>
        <taxon>Araneomorphae</taxon>
        <taxon>Entelegynae</taxon>
        <taxon>Araneoidea</taxon>
        <taxon>Araneidae</taxon>
        <taxon>Araneus</taxon>
    </lineage>
</organism>
<evidence type="ECO:0000256" key="1">
    <source>
        <dbReference type="SAM" id="MobiDB-lite"/>
    </source>
</evidence>
<dbReference type="EMBL" id="BGPR01034632">
    <property type="protein sequence ID" value="GBO09098.1"/>
    <property type="molecule type" value="Genomic_DNA"/>
</dbReference>
<dbReference type="AlphaFoldDB" id="A0A4Y2U7T5"/>
<feature type="region of interest" description="Disordered" evidence="1">
    <location>
        <begin position="79"/>
        <end position="99"/>
    </location>
</feature>
<keyword evidence="4" id="KW-1185">Reference proteome</keyword>
<protein>
    <submittedName>
        <fullName evidence="2">Uncharacterized protein</fullName>
    </submittedName>
</protein>
<evidence type="ECO:0000313" key="4">
    <source>
        <dbReference type="Proteomes" id="UP000499080"/>
    </source>
</evidence>
<reference evidence="2 4" key="1">
    <citation type="journal article" date="2019" name="Sci. Rep.">
        <title>Orb-weaving spider Araneus ventricosus genome elucidates the spidroin gene catalogue.</title>
        <authorList>
            <person name="Kono N."/>
            <person name="Nakamura H."/>
            <person name="Ohtoshi R."/>
            <person name="Moran D.A.P."/>
            <person name="Shinohara A."/>
            <person name="Yoshida Y."/>
            <person name="Fujiwara M."/>
            <person name="Mori M."/>
            <person name="Tomita M."/>
            <person name="Arakawa K."/>
        </authorList>
    </citation>
    <scope>NUCLEOTIDE SEQUENCE [LARGE SCALE GENOMIC DNA]</scope>
</reference>
<evidence type="ECO:0000313" key="3">
    <source>
        <dbReference type="EMBL" id="GBO09098.1"/>
    </source>
</evidence>